<keyword evidence="4" id="KW-0408">Iron</keyword>
<name>Q75W72_9HYPH</name>
<dbReference type="GO" id="GO:0051537">
    <property type="term" value="F:2 iron, 2 sulfur cluster binding"/>
    <property type="evidence" value="ECO:0007669"/>
    <property type="project" value="UniProtKB-KW"/>
</dbReference>
<organism evidence="8">
    <name type="scientific">Xanthobacter polyaromaticivorans</name>
    <dbReference type="NCBI Taxonomy" id="225625"/>
    <lineage>
        <taxon>Bacteria</taxon>
        <taxon>Pseudomonadati</taxon>
        <taxon>Pseudomonadota</taxon>
        <taxon>Alphaproteobacteria</taxon>
        <taxon>Hyphomicrobiales</taxon>
        <taxon>Xanthobacteraceae</taxon>
        <taxon>Xanthobacter</taxon>
    </lineage>
</organism>
<proteinExistence type="inferred from homology"/>
<dbReference type="InterPro" id="IPR018298">
    <property type="entry name" value="Adrenodoxin_Fe-S_BS"/>
</dbReference>
<comment type="similarity">
    <text evidence="1">Belongs to the adrenodoxin/putidaredoxin family.</text>
</comment>
<protein>
    <submittedName>
        <fullName evidence="8">Ferredoxin</fullName>
    </submittedName>
</protein>
<keyword evidence="2" id="KW-0001">2Fe-2S</keyword>
<dbReference type="PANTHER" id="PTHR23426:SF65">
    <property type="entry name" value="FERREDOXIN-2, MITOCHONDRIAL"/>
    <property type="match status" value="1"/>
</dbReference>
<dbReference type="InterPro" id="IPR001055">
    <property type="entry name" value="Adrenodoxin-like"/>
</dbReference>
<comment type="cofactor">
    <cofactor evidence="6">
        <name>[2Fe-2S] cluster</name>
        <dbReference type="ChEBI" id="CHEBI:190135"/>
    </cofactor>
</comment>
<evidence type="ECO:0000313" key="8">
    <source>
        <dbReference type="EMBL" id="BAC98954.1"/>
    </source>
</evidence>
<dbReference type="PRINTS" id="PR00355">
    <property type="entry name" value="ADRENODOXIN"/>
</dbReference>
<accession>Q75W72</accession>
<feature type="domain" description="2Fe-2S ferredoxin-type" evidence="7">
    <location>
        <begin position="3"/>
        <end position="106"/>
    </location>
</feature>
<evidence type="ECO:0000259" key="7">
    <source>
        <dbReference type="PROSITE" id="PS51085"/>
    </source>
</evidence>
<dbReference type="PANTHER" id="PTHR23426">
    <property type="entry name" value="FERREDOXIN/ADRENODOXIN"/>
    <property type="match status" value="1"/>
</dbReference>
<gene>
    <name evidence="8" type="primary">dbdA</name>
</gene>
<dbReference type="CDD" id="cd00207">
    <property type="entry name" value="fer2"/>
    <property type="match status" value="1"/>
</dbReference>
<keyword evidence="3" id="KW-0479">Metal-binding</keyword>
<evidence type="ECO:0000256" key="2">
    <source>
        <dbReference type="ARBA" id="ARBA00022714"/>
    </source>
</evidence>
<evidence type="ECO:0000256" key="6">
    <source>
        <dbReference type="ARBA" id="ARBA00034078"/>
    </source>
</evidence>
<dbReference type="Gene3D" id="3.10.20.30">
    <property type="match status" value="1"/>
</dbReference>
<dbReference type="InterPro" id="IPR036010">
    <property type="entry name" value="2Fe-2S_ferredoxin-like_sf"/>
</dbReference>
<dbReference type="PROSITE" id="PS00814">
    <property type="entry name" value="ADX"/>
    <property type="match status" value="1"/>
</dbReference>
<dbReference type="EMBL" id="AB121977">
    <property type="protein sequence ID" value="BAC98954.1"/>
    <property type="molecule type" value="Genomic_DNA"/>
</dbReference>
<evidence type="ECO:0000256" key="5">
    <source>
        <dbReference type="ARBA" id="ARBA00023014"/>
    </source>
</evidence>
<dbReference type="GO" id="GO:0009055">
    <property type="term" value="F:electron transfer activity"/>
    <property type="evidence" value="ECO:0007669"/>
    <property type="project" value="TreeGrafter"/>
</dbReference>
<evidence type="ECO:0000256" key="4">
    <source>
        <dbReference type="ARBA" id="ARBA00023004"/>
    </source>
</evidence>
<evidence type="ECO:0000256" key="3">
    <source>
        <dbReference type="ARBA" id="ARBA00022723"/>
    </source>
</evidence>
<dbReference type="AlphaFoldDB" id="Q75W72"/>
<dbReference type="GO" id="GO:0140647">
    <property type="term" value="P:P450-containing electron transport chain"/>
    <property type="evidence" value="ECO:0007669"/>
    <property type="project" value="InterPro"/>
</dbReference>
<keyword evidence="5" id="KW-0411">Iron-sulfur</keyword>
<dbReference type="GO" id="GO:0046872">
    <property type="term" value="F:metal ion binding"/>
    <property type="evidence" value="ECO:0007669"/>
    <property type="project" value="UniProtKB-KW"/>
</dbReference>
<dbReference type="InterPro" id="IPR012675">
    <property type="entry name" value="Beta-grasp_dom_sf"/>
</dbReference>
<dbReference type="InterPro" id="IPR001041">
    <property type="entry name" value="2Fe-2S_ferredoxin-type"/>
</dbReference>
<evidence type="ECO:0000256" key="1">
    <source>
        <dbReference type="ARBA" id="ARBA00010914"/>
    </source>
</evidence>
<dbReference type="GO" id="GO:0005829">
    <property type="term" value="C:cytosol"/>
    <property type="evidence" value="ECO:0007669"/>
    <property type="project" value="TreeGrafter"/>
</dbReference>
<dbReference type="SUPFAM" id="SSF54292">
    <property type="entry name" value="2Fe-2S ferredoxin-like"/>
    <property type="match status" value="1"/>
</dbReference>
<sequence>MSIKVTIIEHDGIQRTVEAHPGASIMEIAVNNGVPGIDAECGGACACATCHIYVDAAWLKKLPAPSDSEEAMLGFAAHRQTNSRLSCQIRLDQEHDGIVVTTPEFQF</sequence>
<dbReference type="Pfam" id="PF00111">
    <property type="entry name" value="Fer2"/>
    <property type="match status" value="1"/>
</dbReference>
<dbReference type="PROSITE" id="PS51085">
    <property type="entry name" value="2FE2S_FER_2"/>
    <property type="match status" value="1"/>
</dbReference>
<reference evidence="8" key="1">
    <citation type="journal article" date="2006" name="Appl. Microbiol. Biotechnol.">
        <title>Gene cloning and in vivo characterization of a dibenzothiophene dioxygenase from Xanthobacter polyaromaticivorans.</title>
        <authorList>
            <person name="Hirano S."/>
            <person name="Haruki M."/>
            <person name="Tkano K."/>
            <person name="Imanaka T."/>
            <person name="Morikawa M."/>
            <person name="Kanaya S."/>
        </authorList>
    </citation>
    <scope>NUCLEOTIDE SEQUENCE</scope>
    <source>
        <strain evidence="8">127W</strain>
    </source>
</reference>